<organism evidence="1 2">
    <name type="scientific">Rousettus aegyptiacus</name>
    <name type="common">Egyptian fruit bat</name>
    <name type="synonym">Pteropus aegyptiacus</name>
    <dbReference type="NCBI Taxonomy" id="9407"/>
    <lineage>
        <taxon>Eukaryota</taxon>
        <taxon>Metazoa</taxon>
        <taxon>Chordata</taxon>
        <taxon>Craniata</taxon>
        <taxon>Vertebrata</taxon>
        <taxon>Euteleostomi</taxon>
        <taxon>Mammalia</taxon>
        <taxon>Eutheria</taxon>
        <taxon>Laurasiatheria</taxon>
        <taxon>Chiroptera</taxon>
        <taxon>Yinpterochiroptera</taxon>
        <taxon>Pteropodoidea</taxon>
        <taxon>Pteropodidae</taxon>
        <taxon>Rousettinae</taxon>
        <taxon>Rousettus</taxon>
    </lineage>
</organism>
<accession>A0A7J8EJT0</accession>
<name>A0A7J8EJT0_ROUAE</name>
<sequence length="142" mass="16926">MDRSSKQKINRKIASLKDTLDQLDTIDFYRAFHPKTGAYTFFSRAHGTFSRIDHILGRKEWHNKYKRVEIIPTTCSDYNALKLDINCGKKEGRTTNTWQLNNMLLRNNWVRKEIKREIKRYIEMNDNDSTTYQTCGTWQKLS</sequence>
<keyword evidence="2" id="KW-1185">Reference proteome</keyword>
<protein>
    <submittedName>
        <fullName evidence="1">Uncharacterized protein</fullName>
    </submittedName>
</protein>
<dbReference type="PANTHER" id="PTHR19446">
    <property type="entry name" value="REVERSE TRANSCRIPTASES"/>
    <property type="match status" value="1"/>
</dbReference>
<reference evidence="1 2" key="1">
    <citation type="journal article" date="2020" name="Nature">
        <title>Six reference-quality genomes reveal evolution of bat adaptations.</title>
        <authorList>
            <person name="Jebb D."/>
            <person name="Huang Z."/>
            <person name="Pippel M."/>
            <person name="Hughes G.M."/>
            <person name="Lavrichenko K."/>
            <person name="Devanna P."/>
            <person name="Winkler S."/>
            <person name="Jermiin L.S."/>
            <person name="Skirmuntt E.C."/>
            <person name="Katzourakis A."/>
            <person name="Burkitt-Gray L."/>
            <person name="Ray D.A."/>
            <person name="Sullivan K.A.M."/>
            <person name="Roscito J.G."/>
            <person name="Kirilenko B.M."/>
            <person name="Davalos L.M."/>
            <person name="Corthals A.P."/>
            <person name="Power M.L."/>
            <person name="Jones G."/>
            <person name="Ransome R.D."/>
            <person name="Dechmann D.K.N."/>
            <person name="Locatelli A.G."/>
            <person name="Puechmaille S.J."/>
            <person name="Fedrigo O."/>
            <person name="Jarvis E.D."/>
            <person name="Hiller M."/>
            <person name="Vernes S.C."/>
            <person name="Myers E.W."/>
            <person name="Teeling E.C."/>
        </authorList>
    </citation>
    <scope>NUCLEOTIDE SEQUENCE [LARGE SCALE GENOMIC DNA]</scope>
    <source>
        <strain evidence="1">MRouAeg1</strain>
        <tissue evidence="1">Muscle</tissue>
    </source>
</reference>
<dbReference type="Gene3D" id="3.60.10.10">
    <property type="entry name" value="Endonuclease/exonuclease/phosphatase"/>
    <property type="match status" value="1"/>
</dbReference>
<gene>
    <name evidence="1" type="ORF">HJG63_012484</name>
</gene>
<evidence type="ECO:0000313" key="1">
    <source>
        <dbReference type="EMBL" id="KAF6435748.1"/>
    </source>
</evidence>
<dbReference type="InterPro" id="IPR036691">
    <property type="entry name" value="Endo/exonu/phosph_ase_sf"/>
</dbReference>
<comment type="caution">
    <text evidence="1">The sequence shown here is derived from an EMBL/GenBank/DDBJ whole genome shotgun (WGS) entry which is preliminary data.</text>
</comment>
<dbReference type="Proteomes" id="UP000593571">
    <property type="component" value="Unassembled WGS sequence"/>
</dbReference>
<dbReference type="SUPFAM" id="SSF56219">
    <property type="entry name" value="DNase I-like"/>
    <property type="match status" value="1"/>
</dbReference>
<proteinExistence type="predicted"/>
<dbReference type="AlphaFoldDB" id="A0A7J8EJT0"/>
<dbReference type="EMBL" id="JACASE010000009">
    <property type="protein sequence ID" value="KAF6435748.1"/>
    <property type="molecule type" value="Genomic_DNA"/>
</dbReference>
<evidence type="ECO:0000313" key="2">
    <source>
        <dbReference type="Proteomes" id="UP000593571"/>
    </source>
</evidence>